<organism evidence="3 4">
    <name type="scientific">Sporothrix brasiliensis 5110</name>
    <dbReference type="NCBI Taxonomy" id="1398154"/>
    <lineage>
        <taxon>Eukaryota</taxon>
        <taxon>Fungi</taxon>
        <taxon>Dikarya</taxon>
        <taxon>Ascomycota</taxon>
        <taxon>Pezizomycotina</taxon>
        <taxon>Sordariomycetes</taxon>
        <taxon>Sordariomycetidae</taxon>
        <taxon>Ophiostomatales</taxon>
        <taxon>Ophiostomataceae</taxon>
        <taxon>Sporothrix</taxon>
    </lineage>
</organism>
<dbReference type="AlphaFoldDB" id="A0A0C2J7Y1"/>
<dbReference type="VEuPathDB" id="FungiDB:SPBR_03359"/>
<protein>
    <submittedName>
        <fullName evidence="3">Uncharacterized protein</fullName>
    </submittedName>
</protein>
<reference evidence="3 4" key="1">
    <citation type="journal article" date="2014" name="BMC Genomics">
        <title>Comparative genomics of the major fungal agents of human and animal Sporotrichosis: Sporothrix schenckii and Sporothrix brasiliensis.</title>
        <authorList>
            <person name="Teixeira M.M."/>
            <person name="de Almeida L.G."/>
            <person name="Kubitschek-Barreira P."/>
            <person name="Alves F.L."/>
            <person name="Kioshima E.S."/>
            <person name="Abadio A.K."/>
            <person name="Fernandes L."/>
            <person name="Derengowski L.S."/>
            <person name="Ferreira K.S."/>
            <person name="Souza R.C."/>
            <person name="Ruiz J.C."/>
            <person name="de Andrade N.C."/>
            <person name="Paes H.C."/>
            <person name="Nicola A.M."/>
            <person name="Albuquerque P."/>
            <person name="Gerber A.L."/>
            <person name="Martins V.P."/>
            <person name="Peconick L.D."/>
            <person name="Neto A.V."/>
            <person name="Chaucanez C.B."/>
            <person name="Silva P.A."/>
            <person name="Cunha O.L."/>
            <person name="de Oliveira F.F."/>
            <person name="dos Santos T.C."/>
            <person name="Barros A.L."/>
            <person name="Soares M.A."/>
            <person name="de Oliveira L.M."/>
            <person name="Marini M.M."/>
            <person name="Villalobos-Duno H."/>
            <person name="Cunha M.M."/>
            <person name="de Hoog S."/>
            <person name="da Silveira J.F."/>
            <person name="Henrissat B."/>
            <person name="Nino-Vega G.A."/>
            <person name="Cisalpino P.S."/>
            <person name="Mora-Montes H.M."/>
            <person name="Almeida S.R."/>
            <person name="Stajich J.E."/>
            <person name="Lopes-Bezerra L.M."/>
            <person name="Vasconcelos A.T."/>
            <person name="Felipe M.S."/>
        </authorList>
    </citation>
    <scope>NUCLEOTIDE SEQUENCE [LARGE SCALE GENOMIC DNA]</scope>
    <source>
        <strain evidence="3 4">5110</strain>
    </source>
</reference>
<dbReference type="Proteomes" id="UP000031575">
    <property type="component" value="Unassembled WGS sequence"/>
</dbReference>
<evidence type="ECO:0000256" key="1">
    <source>
        <dbReference type="SAM" id="MobiDB-lite"/>
    </source>
</evidence>
<gene>
    <name evidence="3" type="ORF">SPBR_03359</name>
</gene>
<feature type="region of interest" description="Disordered" evidence="1">
    <location>
        <begin position="1"/>
        <end position="43"/>
    </location>
</feature>
<dbReference type="EMBL" id="AWTV01000006">
    <property type="protein sequence ID" value="KIH93107.1"/>
    <property type="molecule type" value="Genomic_DNA"/>
</dbReference>
<keyword evidence="4" id="KW-1185">Reference proteome</keyword>
<dbReference type="RefSeq" id="XP_040621117.1">
    <property type="nucleotide sequence ID" value="XM_040761661.1"/>
</dbReference>
<keyword evidence="2" id="KW-1133">Transmembrane helix</keyword>
<evidence type="ECO:0000313" key="4">
    <source>
        <dbReference type="Proteomes" id="UP000031575"/>
    </source>
</evidence>
<comment type="caution">
    <text evidence="3">The sequence shown here is derived from an EMBL/GenBank/DDBJ whole genome shotgun (WGS) entry which is preliminary data.</text>
</comment>
<feature type="compositionally biased region" description="Basic and acidic residues" evidence="1">
    <location>
        <begin position="12"/>
        <end position="29"/>
    </location>
</feature>
<proteinExistence type="predicted"/>
<name>A0A0C2J7Y1_9PEZI</name>
<dbReference type="GeneID" id="63676582"/>
<feature type="transmembrane region" description="Helical" evidence="2">
    <location>
        <begin position="63"/>
        <end position="82"/>
    </location>
</feature>
<evidence type="ECO:0000313" key="3">
    <source>
        <dbReference type="EMBL" id="KIH93107.1"/>
    </source>
</evidence>
<accession>A0A0C2J7Y1</accession>
<keyword evidence="2" id="KW-0812">Transmembrane</keyword>
<dbReference type="HOGENOM" id="CLU_187068_0_0_1"/>
<keyword evidence="2" id="KW-0472">Membrane</keyword>
<sequence length="92" mass="9794">MADEVQAPEGQEAAKDAHMPSKTYEKDNDASSIKEAARGDNLPPGYCKNIQFIGLVVRFCLRYLMIFAAVAMVGFVVSLASLTPGTKSAGIA</sequence>
<evidence type="ECO:0000256" key="2">
    <source>
        <dbReference type="SAM" id="Phobius"/>
    </source>
</evidence>